<dbReference type="EMBL" id="JBEUKS010000008">
    <property type="protein sequence ID" value="MFC1441151.1"/>
    <property type="molecule type" value="Genomic_DNA"/>
</dbReference>
<evidence type="ECO:0000313" key="1">
    <source>
        <dbReference type="EMBL" id="MFC1441151.1"/>
    </source>
</evidence>
<name>A0ABV6XSE9_9ACTN</name>
<proteinExistence type="predicted"/>
<accession>A0ABV6XSE9</accession>
<organism evidence="1 2">
    <name type="scientific">Streptacidiphilus jeojiensis</name>
    <dbReference type="NCBI Taxonomy" id="3229225"/>
    <lineage>
        <taxon>Bacteria</taxon>
        <taxon>Bacillati</taxon>
        <taxon>Actinomycetota</taxon>
        <taxon>Actinomycetes</taxon>
        <taxon>Kitasatosporales</taxon>
        <taxon>Streptomycetaceae</taxon>
        <taxon>Streptacidiphilus</taxon>
    </lineage>
</organism>
<comment type="caution">
    <text evidence="1">The sequence shown here is derived from an EMBL/GenBank/DDBJ whole genome shotgun (WGS) entry which is preliminary data.</text>
</comment>
<dbReference type="Proteomes" id="UP001592581">
    <property type="component" value="Unassembled WGS sequence"/>
</dbReference>
<sequence>MTTSDFRQADVDEAEAIMAMVDAEGGAPLPQLTDTDLCVFSDAFATLLDKDVWTAWLALPDPERIRRAELAQGFLAERRLLRLVEDGCAPEVAIQPKLGYILAARQRPSFVAVCSVPGTAQPSAPHLFGLSDQSRSEQCLLAEQVTPRTVPVLGRIREYGLLLPRRAGAFVAGWAAGTLRLPGGGNESVVVDLYDHATQSPDDGPTVERMTIRHSSADGTLRVEHVRPGGGYTQRGRLDEDALADQLALLFNRTLTR</sequence>
<protein>
    <recommendedName>
        <fullName evidence="3">ESX secretion-associated protein EspG</fullName>
    </recommendedName>
</protein>
<evidence type="ECO:0008006" key="3">
    <source>
        <dbReference type="Google" id="ProtNLM"/>
    </source>
</evidence>
<reference evidence="1 2" key="1">
    <citation type="submission" date="2024-06" db="EMBL/GenBank/DDBJ databases">
        <authorList>
            <person name="Lee S.D."/>
        </authorList>
    </citation>
    <scope>NUCLEOTIDE SEQUENCE [LARGE SCALE GENOMIC DNA]</scope>
    <source>
        <strain evidence="1 2">N1-10</strain>
    </source>
</reference>
<evidence type="ECO:0000313" key="2">
    <source>
        <dbReference type="Proteomes" id="UP001592581"/>
    </source>
</evidence>
<gene>
    <name evidence="1" type="ORF">ABUW04_23100</name>
</gene>
<dbReference type="RefSeq" id="WP_380566449.1">
    <property type="nucleotide sequence ID" value="NZ_JBEUKS010000008.1"/>
</dbReference>
<keyword evidence="2" id="KW-1185">Reference proteome</keyword>